<gene>
    <name evidence="14" type="ORF">DW105_04125</name>
    <name evidence="13" type="ORF">DW783_21970</name>
    <name evidence="12" type="ORF">DXD46_10535</name>
    <name evidence="15" type="ORF">EH214_01865</name>
    <name evidence="2" type="ORF">ERS852457_01525</name>
    <name evidence="4" type="ORF">F9Z94_11385</name>
    <name evidence="11" type="ORF">FYJ30_19150</name>
    <name evidence="3" type="ORF">GAS37_20040</name>
    <name evidence="6" type="ORF">GAZ06_16185</name>
    <name evidence="5" type="ORF">GAZ09_17155</name>
    <name evidence="7" type="ORF">KSX14_16510</name>
    <name evidence="9" type="ORF">L0N01_16815</name>
    <name evidence="8" type="ORF">L4X52_09495</name>
    <name evidence="10" type="ORF">PL594_07305</name>
</gene>
<evidence type="ECO:0000313" key="5">
    <source>
        <dbReference type="EMBL" id="KAB6449320.1"/>
    </source>
</evidence>
<evidence type="ECO:0000313" key="13">
    <source>
        <dbReference type="EMBL" id="RHD71039.1"/>
    </source>
</evidence>
<evidence type="ECO:0000313" key="24">
    <source>
        <dbReference type="Proteomes" id="UP000470332"/>
    </source>
</evidence>
<reference evidence="17 18" key="2">
    <citation type="submission" date="2018-08" db="EMBL/GenBank/DDBJ databases">
        <title>A genome reference for cultivated species of the human gut microbiota.</title>
        <authorList>
            <person name="Zou Y."/>
            <person name="Xue W."/>
            <person name="Luo G."/>
        </authorList>
    </citation>
    <scope>NUCLEOTIDE SEQUENCE [LARGE SCALE GENOMIC DNA]</scope>
    <source>
        <strain evidence="14 19">AM09-18</strain>
        <strain evidence="13 18">AM30-40</strain>
        <strain evidence="12 17">TM05-16</strain>
    </source>
</reference>
<evidence type="ECO:0000313" key="15">
    <source>
        <dbReference type="EMBL" id="TSE48932.1"/>
    </source>
</evidence>
<evidence type="ECO:0000313" key="17">
    <source>
        <dbReference type="Proteomes" id="UP000260640"/>
    </source>
</evidence>
<dbReference type="Proteomes" id="UP001200843">
    <property type="component" value="Unassembled WGS sequence"/>
</dbReference>
<reference evidence="7" key="7">
    <citation type="submission" date="2021-06" db="EMBL/GenBank/DDBJ databases">
        <title>Collection of gut derived symbiotic bacterial strains cultured from healthy donors.</title>
        <authorList>
            <person name="Lin H."/>
            <person name="Littmann E."/>
            <person name="Pamer E.G."/>
        </authorList>
    </citation>
    <scope>NUCLEOTIDE SEQUENCE</scope>
    <source>
        <strain evidence="7">MSK.19.85</strain>
    </source>
</reference>
<dbReference type="EMBL" id="QSJM01000103">
    <property type="protein sequence ID" value="RHD71039.1"/>
    <property type="molecule type" value="Genomic_DNA"/>
</dbReference>
<dbReference type="Proteomes" id="UP000260640">
    <property type="component" value="Unassembled WGS sequence"/>
</dbReference>
<dbReference type="EMBL" id="JAQKEI010000007">
    <property type="protein sequence ID" value="MDB0851313.1"/>
    <property type="molecule type" value="Genomic_DNA"/>
</dbReference>
<evidence type="ECO:0000313" key="6">
    <source>
        <dbReference type="EMBL" id="KAB6474853.1"/>
    </source>
</evidence>
<evidence type="ECO:0000313" key="8">
    <source>
        <dbReference type="EMBL" id="MCG0340215.1"/>
    </source>
</evidence>
<sequence>MATLAELYEFLETKQDDSHLDSRFSYDAFLPVEQPKARLEILTWWKIERLIEDENCNFDKNFIVSYFDERVKATNNQLLKYRYNYFISLLTNDNRYAKQSIDALIAVINTLLPKDKEDYPHVAEKAIEVLMSLIKRVKYKIPEATDLIWGVLESDYGYRTKMVCIRLAKEKGFFPSRDAKKIVCLCKDLLSLVKDSWRENCCELGLFYSSKIQGEAKPYMNFFYEALGDMEMGQLVDPATAPNNIAIPWMNEDHSQKAMAFYQKAGLTQKRNRAELAFRENKKKMVMLHFKIEKKTDKKIVEYFGNLEKELLEGKLSWLLENLSCPVRFLFPSYEQIRLRMSASKSTVEKLGFENKIMDINGNSKDAGKDFDLRQKYGIWLMNIVRNTVINMILTAVNIKQLTYSKLRKWFLKNTCFGIQLEYTRSGQVVTTTWFSQIDYGVEALIKQYNRFLQGKPTDWRLPVDILSIRFEGILRDMVGDYGGCVTKVGRDNSISQALLDDLLREPCLLQIFRKEDIEFFEYVFTAKGYNIRNYVAHAFYIPQDYGMIEATLVFLCILRLTMFSPKSKTITANMK</sequence>
<dbReference type="Proteomes" id="UP000283958">
    <property type="component" value="Unassembled WGS sequence"/>
</dbReference>
<reference evidence="8" key="9">
    <citation type="submission" date="2022-01" db="EMBL/GenBank/DDBJ databases">
        <authorList>
            <person name="Mingchao X."/>
        </authorList>
    </citation>
    <scope>NUCLEOTIDE SEQUENCE</scope>
    <source>
        <strain evidence="8">Bv4372</strain>
    </source>
</reference>
<dbReference type="EMBL" id="WDBY01000036">
    <property type="protein sequence ID" value="KAB6474853.1"/>
    <property type="molecule type" value="Genomic_DNA"/>
</dbReference>
<evidence type="ECO:0000313" key="23">
    <source>
        <dbReference type="Proteomes" id="UP000468344"/>
    </source>
</evidence>
<evidence type="ECO:0000313" key="3">
    <source>
        <dbReference type="EMBL" id="KAB3855034.1"/>
    </source>
</evidence>
<dbReference type="EMBL" id="JAKKWZ010000014">
    <property type="protein sequence ID" value="MCG0340215.1"/>
    <property type="molecule type" value="Genomic_DNA"/>
</dbReference>
<dbReference type="Pfam" id="PF13910">
    <property type="entry name" value="DUF4209"/>
    <property type="match status" value="1"/>
</dbReference>
<dbReference type="EMBL" id="QSPP01000027">
    <property type="protein sequence ID" value="RGJ87478.1"/>
    <property type="molecule type" value="Genomic_DNA"/>
</dbReference>
<dbReference type="Proteomes" id="UP000483142">
    <property type="component" value="Unassembled WGS sequence"/>
</dbReference>
<reference evidence="11 21" key="5">
    <citation type="submission" date="2019-09" db="EMBL/GenBank/DDBJ databases">
        <title>In-depth cultivation of the pig gut microbiome towards novel bacterial diversity and tailored functional studies.</title>
        <authorList>
            <person name="Wylensek D."/>
            <person name="Hitch T.C.A."/>
            <person name="Clavel T."/>
        </authorList>
    </citation>
    <scope>NUCLEOTIDE SEQUENCE [LARGE SCALE GENOMIC DNA]</scope>
    <source>
        <strain evidence="11 21">WCA-389-WT-3C</strain>
    </source>
</reference>
<dbReference type="Proteomes" id="UP001201179">
    <property type="component" value="Unassembled WGS sequence"/>
</dbReference>
<proteinExistence type="predicted"/>
<evidence type="ECO:0000313" key="21">
    <source>
        <dbReference type="Proteomes" id="UP000460950"/>
    </source>
</evidence>
<dbReference type="Proteomes" id="UP000468344">
    <property type="component" value="Unassembled WGS sequence"/>
</dbReference>
<evidence type="ECO:0000313" key="25">
    <source>
        <dbReference type="Proteomes" id="UP000483142"/>
    </source>
</evidence>
<protein>
    <submittedName>
        <fullName evidence="3">DUF4209 domain-containing protein</fullName>
    </submittedName>
</protein>
<evidence type="ECO:0000313" key="20">
    <source>
        <dbReference type="Proteomes" id="UP000408523"/>
    </source>
</evidence>
<dbReference type="EMBL" id="JAHOGA010000045">
    <property type="protein sequence ID" value="MBV3490203.1"/>
    <property type="molecule type" value="Genomic_DNA"/>
</dbReference>
<evidence type="ECO:0000313" key="4">
    <source>
        <dbReference type="EMBL" id="KAB5437050.1"/>
    </source>
</evidence>
<dbReference type="OMA" id="RYLENTW"/>
<feature type="domain" description="DUF4209" evidence="1">
    <location>
        <begin position="472"/>
        <end position="545"/>
    </location>
</feature>
<dbReference type="Proteomes" id="UP000462885">
    <property type="component" value="Unassembled WGS sequence"/>
</dbReference>
<evidence type="ECO:0000313" key="12">
    <source>
        <dbReference type="EMBL" id="RGJ87478.1"/>
    </source>
</evidence>
<evidence type="ECO:0000313" key="11">
    <source>
        <dbReference type="EMBL" id="MSS50346.1"/>
    </source>
</evidence>
<reference evidence="15 20" key="3">
    <citation type="journal article" date="2019" name="Nat. Commun.">
        <title>Gram positive-like bacteriocins with broad spectrum anti-Bacteroidales activity encoded on mobile elements of the human gut microbiota.</title>
        <authorList>
            <person name="Bechon N."/>
            <person name="Coyne M.J.Jr."/>
            <person name="Laclare-Mceneany V."/>
            <person name="Chatzidaki-Livanis M."/>
            <person name="Ghigo J.-M."/>
            <person name="Comstock L.E."/>
        </authorList>
    </citation>
    <scope>NUCLEOTIDE SEQUENCE [LARGE SCALE GENOMIC DNA]</scope>
    <source>
        <strain evidence="15 20">CL01T12C17</strain>
    </source>
</reference>
<dbReference type="GeneID" id="5304622"/>
<organism evidence="2 16">
    <name type="scientific">Phocaeicola vulgatus</name>
    <name type="common">Bacteroides vulgatus</name>
    <dbReference type="NCBI Taxonomy" id="821"/>
    <lineage>
        <taxon>Bacteria</taxon>
        <taxon>Pseudomonadati</taxon>
        <taxon>Bacteroidota</taxon>
        <taxon>Bacteroidia</taxon>
        <taxon>Bacteroidales</taxon>
        <taxon>Bacteroidaceae</taxon>
        <taxon>Phocaeicola</taxon>
    </lineage>
</organism>
<dbReference type="Proteomes" id="UP001210999">
    <property type="component" value="Unassembled WGS sequence"/>
</dbReference>
<evidence type="ECO:0000313" key="22">
    <source>
        <dbReference type="Proteomes" id="UP000462885"/>
    </source>
</evidence>
<dbReference type="EMBL" id="JAKNGO010000045">
    <property type="protein sequence ID" value="MCG4690260.1"/>
    <property type="molecule type" value="Genomic_DNA"/>
</dbReference>
<dbReference type="Proteomes" id="UP000095333">
    <property type="component" value="Unassembled WGS sequence"/>
</dbReference>
<name>A0A174D7H5_PHOVU</name>
<evidence type="ECO:0000313" key="14">
    <source>
        <dbReference type="EMBL" id="RHJ79543.1"/>
    </source>
</evidence>
<reference evidence="4 22" key="6">
    <citation type="submission" date="2019-10" db="EMBL/GenBank/DDBJ databases">
        <title>Genome Sequence and Assembly of iSURF_14.</title>
        <authorList>
            <person name="Wucher B.R."/>
            <person name="Ruoff K.L."/>
            <person name="Price C.E."/>
            <person name="Valls R.R."/>
            <person name="O'Toole G.A."/>
        </authorList>
    </citation>
    <scope>NUCLEOTIDE SEQUENCE [LARGE SCALE GENOMIC DNA]</scope>
    <source>
        <strain evidence="4 22">ANK132K_3B</strain>
    </source>
</reference>
<evidence type="ECO:0000313" key="7">
    <source>
        <dbReference type="EMBL" id="MBV3490203.1"/>
    </source>
</evidence>
<dbReference type="InterPro" id="IPR025209">
    <property type="entry name" value="DUF4209"/>
</dbReference>
<dbReference type="EMBL" id="RWHZ01000020">
    <property type="protein sequence ID" value="TSE48932.1"/>
    <property type="molecule type" value="Genomic_DNA"/>
</dbReference>
<dbReference type="Proteomes" id="UP000460950">
    <property type="component" value="Unassembled WGS sequence"/>
</dbReference>
<reference evidence="2 16" key="1">
    <citation type="submission" date="2015-09" db="EMBL/GenBank/DDBJ databases">
        <authorList>
            <consortium name="Pathogen Informatics"/>
        </authorList>
    </citation>
    <scope>NUCLEOTIDE SEQUENCE [LARGE SCALE GENOMIC DNA]</scope>
    <source>
        <strain evidence="2 16">2789STDY5834842</strain>
    </source>
</reference>
<dbReference type="Proteomes" id="UP000758576">
    <property type="component" value="Unassembled WGS sequence"/>
</dbReference>
<evidence type="ECO:0000313" key="16">
    <source>
        <dbReference type="Proteomes" id="UP000095333"/>
    </source>
</evidence>
<dbReference type="EMBL" id="WCIF01000012">
    <property type="protein sequence ID" value="KAB5437050.1"/>
    <property type="molecule type" value="Genomic_DNA"/>
</dbReference>
<reference evidence="9" key="8">
    <citation type="submission" date="2022-01" db="EMBL/GenBank/DDBJ databases">
        <title>Collection of gut derived symbiotic bacterial strains cultured from healthy donors.</title>
        <authorList>
            <person name="Lin H."/>
            <person name="Kohout C."/>
            <person name="Waligurski E."/>
            <person name="Pamer E.G."/>
        </authorList>
    </citation>
    <scope>NUCLEOTIDE SEQUENCE</scope>
    <source>
        <strain evidence="9">DFI.6.72</strain>
    </source>
</reference>
<dbReference type="Proteomes" id="UP000283429">
    <property type="component" value="Unassembled WGS sequence"/>
</dbReference>
<dbReference type="Proteomes" id="UP000470332">
    <property type="component" value="Unassembled WGS sequence"/>
</dbReference>
<dbReference type="Proteomes" id="UP000408523">
    <property type="component" value="Unassembled WGS sequence"/>
</dbReference>
<reference evidence="10" key="10">
    <citation type="submission" date="2023-01" db="EMBL/GenBank/DDBJ databases">
        <title>Human gut microbiome strain richness.</title>
        <authorList>
            <person name="Chen-Liaw A."/>
        </authorList>
    </citation>
    <scope>NUCLEOTIDE SEQUENCE</scope>
    <source>
        <strain evidence="10">H9_m1001271B151109d0_201107</strain>
    </source>
</reference>
<dbReference type="EMBL" id="VULU01000049">
    <property type="protein sequence ID" value="MSS50346.1"/>
    <property type="molecule type" value="Genomic_DNA"/>
</dbReference>
<dbReference type="EMBL" id="WCXA01000056">
    <property type="protein sequence ID" value="KAB3855034.1"/>
    <property type="molecule type" value="Genomic_DNA"/>
</dbReference>
<evidence type="ECO:0000313" key="10">
    <source>
        <dbReference type="EMBL" id="MDB0851313.1"/>
    </source>
</evidence>
<dbReference type="EMBL" id="CYZI01000006">
    <property type="protein sequence ID" value="CUO19968.1"/>
    <property type="molecule type" value="Genomic_DNA"/>
</dbReference>
<evidence type="ECO:0000313" key="9">
    <source>
        <dbReference type="EMBL" id="MCG4690260.1"/>
    </source>
</evidence>
<evidence type="ECO:0000259" key="1">
    <source>
        <dbReference type="Pfam" id="PF13910"/>
    </source>
</evidence>
<evidence type="ECO:0000313" key="2">
    <source>
        <dbReference type="EMBL" id="CUO19968.1"/>
    </source>
</evidence>
<evidence type="ECO:0000313" key="18">
    <source>
        <dbReference type="Proteomes" id="UP000283429"/>
    </source>
</evidence>
<dbReference type="AlphaFoldDB" id="A0A174D7H5"/>
<evidence type="ECO:0000313" key="19">
    <source>
        <dbReference type="Proteomes" id="UP000283958"/>
    </source>
</evidence>
<accession>A0A174D7H5</accession>
<dbReference type="RefSeq" id="WP_012055806.1">
    <property type="nucleotide sequence ID" value="NZ_BAABYE010000001.1"/>
</dbReference>
<dbReference type="EMBL" id="QRMN01000006">
    <property type="protein sequence ID" value="RHJ79543.1"/>
    <property type="molecule type" value="Genomic_DNA"/>
</dbReference>
<reference evidence="23 24" key="4">
    <citation type="journal article" date="2019" name="Nat. Med.">
        <title>A library of human gut bacterial isolates paired with longitudinal multiomics data enables mechanistic microbiome research.</title>
        <authorList>
            <person name="Poyet M."/>
            <person name="Groussin M."/>
            <person name="Gibbons S.M."/>
            <person name="Avila-Pacheco J."/>
            <person name="Jiang X."/>
            <person name="Kearney S.M."/>
            <person name="Perrotta A.R."/>
            <person name="Berdy B."/>
            <person name="Zhao S."/>
            <person name="Lieberman T.D."/>
            <person name="Swanson P.K."/>
            <person name="Smith M."/>
            <person name="Roesemann S."/>
            <person name="Alexander J.E."/>
            <person name="Rich S.A."/>
            <person name="Livny J."/>
            <person name="Vlamakis H."/>
            <person name="Clish C."/>
            <person name="Bullock K."/>
            <person name="Deik A."/>
            <person name="Scott J."/>
            <person name="Pierce K.A."/>
            <person name="Xavier R.J."/>
            <person name="Alm E.J."/>
        </authorList>
    </citation>
    <scope>NUCLEOTIDE SEQUENCE [LARGE SCALE GENOMIC DNA]</scope>
    <source>
        <strain evidence="6 23">BIOML-A140</strain>
        <strain evidence="5 25">BIOML-A141</strain>
        <strain evidence="3 24">BIOML-A9</strain>
    </source>
</reference>
<dbReference type="EMBL" id="WDBZ01000040">
    <property type="protein sequence ID" value="KAB6449320.1"/>
    <property type="molecule type" value="Genomic_DNA"/>
</dbReference>